<dbReference type="Pfam" id="PF01040">
    <property type="entry name" value="UbiA"/>
    <property type="match status" value="1"/>
</dbReference>
<dbReference type="NCBIfam" id="TIGR00751">
    <property type="entry name" value="menA"/>
    <property type="match status" value="1"/>
</dbReference>
<comment type="subcellular location">
    <subcellularLocation>
        <location evidence="8">Cell membrane</location>
        <topology evidence="8">Multi-pass membrane protein</topology>
    </subcellularLocation>
    <subcellularLocation>
        <location evidence="1">Membrane</location>
        <topology evidence="1">Multi-pass membrane protein</topology>
    </subcellularLocation>
</comment>
<comment type="caution">
    <text evidence="10">The sequence shown here is derived from an EMBL/GenBank/DDBJ whole genome shotgun (WGS) entry which is preliminary data.</text>
</comment>
<feature type="transmembrane region" description="Helical" evidence="8">
    <location>
        <begin position="223"/>
        <end position="241"/>
    </location>
</feature>
<dbReference type="UniPathway" id="UPA00079">
    <property type="reaction ID" value="UER00168"/>
</dbReference>
<evidence type="ECO:0000256" key="5">
    <source>
        <dbReference type="ARBA" id="ARBA00022692"/>
    </source>
</evidence>
<dbReference type="InterPro" id="IPR000537">
    <property type="entry name" value="UbiA_prenyltransferase"/>
</dbReference>
<dbReference type="EC" id="2.5.1.74" evidence="8 9"/>
<dbReference type="NCBIfam" id="NF004751">
    <property type="entry name" value="PRK06080.1-3"/>
    <property type="match status" value="1"/>
</dbReference>
<keyword evidence="2 8" id="KW-0474">Menaquinone biosynthesis</keyword>
<accession>A0A1Q8YD62</accession>
<dbReference type="GO" id="GO:0046428">
    <property type="term" value="F:1,4-dihydroxy-2-naphthoate polyprenyltransferase activity"/>
    <property type="evidence" value="ECO:0007669"/>
    <property type="project" value="UniProtKB-UniRule"/>
</dbReference>
<feature type="transmembrane region" description="Helical" evidence="8">
    <location>
        <begin position="180"/>
        <end position="202"/>
    </location>
</feature>
<dbReference type="AlphaFoldDB" id="A0A1Q8YD62"/>
<evidence type="ECO:0000256" key="9">
    <source>
        <dbReference type="NCBIfam" id="TIGR00751"/>
    </source>
</evidence>
<comment type="function">
    <text evidence="8">Conversion of 1,4-dihydroxy-2-naphthoate (DHNA) to demethylmenaquinone (DMK).</text>
</comment>
<evidence type="ECO:0000256" key="6">
    <source>
        <dbReference type="ARBA" id="ARBA00022989"/>
    </source>
</evidence>
<dbReference type="STRING" id="81479.RA876_05095"/>
<evidence type="ECO:0000313" key="11">
    <source>
        <dbReference type="Proteomes" id="UP000185911"/>
    </source>
</evidence>
<dbReference type="GO" id="GO:0009234">
    <property type="term" value="P:menaquinone biosynthetic process"/>
    <property type="evidence" value="ECO:0007669"/>
    <property type="project" value="UniProtKB-UniRule"/>
</dbReference>
<dbReference type="GO" id="GO:0005886">
    <property type="term" value="C:plasma membrane"/>
    <property type="evidence" value="ECO:0007669"/>
    <property type="project" value="UniProtKB-SubCell"/>
</dbReference>
<dbReference type="HAMAP" id="MF_01937">
    <property type="entry name" value="MenA_1"/>
    <property type="match status" value="1"/>
</dbReference>
<evidence type="ECO:0000256" key="4">
    <source>
        <dbReference type="ARBA" id="ARBA00022679"/>
    </source>
</evidence>
<evidence type="ECO:0000256" key="3">
    <source>
        <dbReference type="ARBA" id="ARBA00022475"/>
    </source>
</evidence>
<dbReference type="InterPro" id="IPR004657">
    <property type="entry name" value="MenA"/>
</dbReference>
<dbReference type="Gene3D" id="1.10.357.140">
    <property type="entry name" value="UbiA prenyltransferase"/>
    <property type="match status" value="1"/>
</dbReference>
<keyword evidence="11" id="KW-1185">Reference proteome</keyword>
<keyword evidence="6 8" id="KW-1133">Transmembrane helix</keyword>
<dbReference type="InterPro" id="IPR044878">
    <property type="entry name" value="UbiA_sf"/>
</dbReference>
<keyword evidence="5 8" id="KW-0812">Transmembrane</keyword>
<evidence type="ECO:0000256" key="1">
    <source>
        <dbReference type="ARBA" id="ARBA00004141"/>
    </source>
</evidence>
<comment type="catalytic activity">
    <reaction evidence="8">
        <text>an all-trans-polyprenyl diphosphate + 1,4-dihydroxy-2-naphthoate + H(+) = a 2-demethylmenaquinol + CO2 + diphosphate</text>
        <dbReference type="Rhea" id="RHEA:26478"/>
        <dbReference type="Rhea" id="RHEA-COMP:9563"/>
        <dbReference type="Rhea" id="RHEA-COMP:9564"/>
        <dbReference type="ChEBI" id="CHEBI:11173"/>
        <dbReference type="ChEBI" id="CHEBI:15378"/>
        <dbReference type="ChEBI" id="CHEBI:16526"/>
        <dbReference type="ChEBI" id="CHEBI:33019"/>
        <dbReference type="ChEBI" id="CHEBI:55437"/>
        <dbReference type="ChEBI" id="CHEBI:58914"/>
        <dbReference type="EC" id="2.5.1.74"/>
    </reaction>
</comment>
<feature type="transmembrane region" description="Helical" evidence="8">
    <location>
        <begin position="277"/>
        <end position="300"/>
    </location>
</feature>
<sequence>MKTERALGTSTSRLLVWWTAIRPRTLSMGAVPVVLGSALAWAEGAAPLWVVFLATLACALLIQIGTNLHNDVADFERGADRPDRIGPLRVTAAGWATPGSVKRAAAGCFGVALVLGLYLAWQGGWPILAIGVPSLLAGWAYSGGKHPISHSALGELFVLVFFGLLAVAGSHWLQSGSASLSAWLGGAVVGLPAAAVLLVNNYRDRDADLRNGRQTLAARLGDAGARSAFAVMVLLPFVLAAGVAWSAHTGALLTLLALPYALKLIPRLRREASGAQLNLLLGATAKLGLFLGLLLSIGVFL</sequence>
<feature type="transmembrane region" description="Helical" evidence="8">
    <location>
        <begin position="247"/>
        <end position="265"/>
    </location>
</feature>
<keyword evidence="7 8" id="KW-0472">Membrane</keyword>
<dbReference type="GO" id="GO:0042371">
    <property type="term" value="P:vitamin K biosynthetic process"/>
    <property type="evidence" value="ECO:0007669"/>
    <property type="project" value="TreeGrafter"/>
</dbReference>
<evidence type="ECO:0000256" key="2">
    <source>
        <dbReference type="ARBA" id="ARBA00022428"/>
    </source>
</evidence>
<feature type="transmembrane region" description="Helical" evidence="8">
    <location>
        <begin position="48"/>
        <end position="68"/>
    </location>
</feature>
<gene>
    <name evidence="8 10" type="primary">menA</name>
    <name evidence="10" type="ORF">BLL52_2164</name>
</gene>
<evidence type="ECO:0000313" key="10">
    <source>
        <dbReference type="EMBL" id="OLP05935.1"/>
    </source>
</evidence>
<feature type="transmembrane region" description="Helical" evidence="8">
    <location>
        <begin position="127"/>
        <end position="144"/>
    </location>
</feature>
<keyword evidence="4 8" id="KW-0808">Transferase</keyword>
<dbReference type="RefSeq" id="WP_075586481.1">
    <property type="nucleotide sequence ID" value="NZ_MSYM01000013.1"/>
</dbReference>
<name>A0A1Q8YD62_9BURK</name>
<protein>
    <recommendedName>
        <fullName evidence="8 9">1,4-dihydroxy-2-naphthoate octaprenyltransferase</fullName>
        <shortName evidence="8">DHNA-octaprenyltransferase</shortName>
        <ecNumber evidence="8 9">2.5.1.74</ecNumber>
    </recommendedName>
</protein>
<organism evidence="10 11">
    <name type="scientific">Rhodoferax antarcticus ANT.BR</name>
    <dbReference type="NCBI Taxonomy" id="1111071"/>
    <lineage>
        <taxon>Bacteria</taxon>
        <taxon>Pseudomonadati</taxon>
        <taxon>Pseudomonadota</taxon>
        <taxon>Betaproteobacteria</taxon>
        <taxon>Burkholderiales</taxon>
        <taxon>Comamonadaceae</taxon>
        <taxon>Rhodoferax</taxon>
    </lineage>
</organism>
<comment type="similarity">
    <text evidence="8">Belongs to the MenA family. Type 1 subfamily.</text>
</comment>
<feature type="transmembrane region" description="Helical" evidence="8">
    <location>
        <begin position="21"/>
        <end position="42"/>
    </location>
</feature>
<feature type="transmembrane region" description="Helical" evidence="8">
    <location>
        <begin position="104"/>
        <end position="121"/>
    </location>
</feature>
<reference evidence="10 11" key="1">
    <citation type="submission" date="2017-01" db="EMBL/GenBank/DDBJ databases">
        <title>Genome sequence of Rhodoferax antarcticus ANT.BR, a psychrophilic purple nonsulfur bacterium from an Antarctic microbial mat.</title>
        <authorList>
            <person name="Baker J."/>
            <person name="Riester C."/>
            <person name="Skinner B."/>
            <person name="Newell A."/>
            <person name="Swingley W."/>
            <person name="Madigan M."/>
            <person name="Jung D."/>
            <person name="Asao M."/>
            <person name="Chen M."/>
            <person name="Loughlin P."/>
            <person name="Pan H."/>
            <person name="Lin S."/>
            <person name="Li N."/>
            <person name="Shaw J."/>
            <person name="Prado M."/>
            <person name="Sherman C."/>
            <person name="Li X."/>
            <person name="Tang J."/>
            <person name="Blankenship R."/>
            <person name="Zhao T."/>
            <person name="Touchman J."/>
            <person name="Sattley M."/>
        </authorList>
    </citation>
    <scope>NUCLEOTIDE SEQUENCE [LARGE SCALE GENOMIC DNA]</scope>
    <source>
        <strain evidence="10 11">ANT.BR</strain>
    </source>
</reference>
<comment type="pathway">
    <text evidence="8">Quinol/quinone metabolism; menaquinone biosynthesis; menaquinol from 1,4-dihydroxy-2-naphthoate: step 1/2.</text>
</comment>
<dbReference type="CDD" id="cd13962">
    <property type="entry name" value="PT_UbiA_UBIAD1"/>
    <property type="match status" value="1"/>
</dbReference>
<evidence type="ECO:0000256" key="7">
    <source>
        <dbReference type="ARBA" id="ARBA00023136"/>
    </source>
</evidence>
<dbReference type="EMBL" id="MSYM01000013">
    <property type="protein sequence ID" value="OLP05935.1"/>
    <property type="molecule type" value="Genomic_DNA"/>
</dbReference>
<dbReference type="PANTHER" id="PTHR13929:SF0">
    <property type="entry name" value="UBIA PRENYLTRANSFERASE DOMAIN-CONTAINING PROTEIN 1"/>
    <property type="match status" value="1"/>
</dbReference>
<dbReference type="PANTHER" id="PTHR13929">
    <property type="entry name" value="1,4-DIHYDROXY-2-NAPHTHOATE OCTAPRENYLTRANSFERASE"/>
    <property type="match status" value="1"/>
</dbReference>
<keyword evidence="3 8" id="KW-1003">Cell membrane</keyword>
<evidence type="ECO:0000256" key="8">
    <source>
        <dbReference type="HAMAP-Rule" id="MF_01937"/>
    </source>
</evidence>
<proteinExistence type="inferred from homology"/>
<dbReference type="Proteomes" id="UP000185911">
    <property type="component" value="Unassembled WGS sequence"/>
</dbReference>
<dbReference type="InterPro" id="IPR026046">
    <property type="entry name" value="UBIAD1"/>
</dbReference>
<feature type="transmembrane region" description="Helical" evidence="8">
    <location>
        <begin position="156"/>
        <end position="174"/>
    </location>
</feature>
<dbReference type="PIRSF" id="PIRSF005355">
    <property type="entry name" value="UBIAD1"/>
    <property type="match status" value="1"/>
</dbReference>